<keyword evidence="6" id="KW-0411">Iron-sulfur</keyword>
<dbReference type="SUPFAM" id="SSF55961">
    <property type="entry name" value="Bet v1-like"/>
    <property type="match status" value="1"/>
</dbReference>
<dbReference type="InterPro" id="IPR015879">
    <property type="entry name" value="Ring_hydroxy_dOase_asu_C_dom"/>
</dbReference>
<feature type="domain" description="Rieske" evidence="8">
    <location>
        <begin position="61"/>
        <end position="168"/>
    </location>
</feature>
<dbReference type="InterPro" id="IPR017941">
    <property type="entry name" value="Rieske_2Fe-2S"/>
</dbReference>
<name>A0ABR8BQV5_APHFL</name>
<comment type="cofactor">
    <cofactor evidence="1">
        <name>Fe cation</name>
        <dbReference type="ChEBI" id="CHEBI:24875"/>
    </cofactor>
</comment>
<keyword evidence="5" id="KW-0408">Iron</keyword>
<evidence type="ECO:0000256" key="4">
    <source>
        <dbReference type="ARBA" id="ARBA00023002"/>
    </source>
</evidence>
<comment type="caution">
    <text evidence="9">The sequence shown here is derived from an EMBL/GenBank/DDBJ whole genome shotgun (WGS) entry which is preliminary data.</text>
</comment>
<evidence type="ECO:0000256" key="3">
    <source>
        <dbReference type="ARBA" id="ARBA00022723"/>
    </source>
</evidence>
<dbReference type="PRINTS" id="PR00090">
    <property type="entry name" value="RNGDIOXGNASE"/>
</dbReference>
<keyword evidence="9" id="KW-0223">Dioxygenase</keyword>
<dbReference type="RefSeq" id="WP_053540255.1">
    <property type="nucleotide sequence ID" value="NZ_JACJQT010000005.1"/>
</dbReference>
<keyword evidence="7" id="KW-0812">Transmembrane</keyword>
<keyword evidence="2" id="KW-0001">2Fe-2S</keyword>
<keyword evidence="7" id="KW-0472">Membrane</keyword>
<dbReference type="Gene3D" id="2.102.10.10">
    <property type="entry name" value="Rieske [2Fe-2S] iron-sulphur domain"/>
    <property type="match status" value="1"/>
</dbReference>
<reference evidence="9 10" key="1">
    <citation type="journal article" date="2020" name="ISME J.">
        <title>Comparative genomics reveals insights into cyanobacterial evolution and habitat adaptation.</title>
        <authorList>
            <person name="Chen M.Y."/>
            <person name="Teng W.K."/>
            <person name="Zhao L."/>
            <person name="Hu C.X."/>
            <person name="Zhou Y.K."/>
            <person name="Han B.P."/>
            <person name="Song L.R."/>
            <person name="Shu W.S."/>
        </authorList>
    </citation>
    <scope>NUCLEOTIDE SEQUENCE [LARGE SCALE GENOMIC DNA]</scope>
    <source>
        <strain evidence="9 10">FACHB-1040</strain>
    </source>
</reference>
<dbReference type="EMBL" id="JACJQT010000005">
    <property type="protein sequence ID" value="MBD2277314.1"/>
    <property type="molecule type" value="Genomic_DNA"/>
</dbReference>
<dbReference type="PANTHER" id="PTHR43756">
    <property type="entry name" value="CHOLINE MONOOXYGENASE, CHLOROPLASTIC"/>
    <property type="match status" value="1"/>
</dbReference>
<dbReference type="PROSITE" id="PS51296">
    <property type="entry name" value="RIESKE"/>
    <property type="match status" value="1"/>
</dbReference>
<evidence type="ECO:0000256" key="5">
    <source>
        <dbReference type="ARBA" id="ARBA00023004"/>
    </source>
</evidence>
<dbReference type="Pfam" id="PF00848">
    <property type="entry name" value="Ring_hydroxyl_A"/>
    <property type="match status" value="1"/>
</dbReference>
<dbReference type="InterPro" id="IPR036922">
    <property type="entry name" value="Rieske_2Fe-2S_sf"/>
</dbReference>
<keyword evidence="3" id="KW-0479">Metal-binding</keyword>
<evidence type="ECO:0000256" key="1">
    <source>
        <dbReference type="ARBA" id="ARBA00001962"/>
    </source>
</evidence>
<dbReference type="GO" id="GO:0051213">
    <property type="term" value="F:dioxygenase activity"/>
    <property type="evidence" value="ECO:0007669"/>
    <property type="project" value="UniProtKB-KW"/>
</dbReference>
<dbReference type="CDD" id="cd03469">
    <property type="entry name" value="Rieske_RO_Alpha_N"/>
    <property type="match status" value="1"/>
</dbReference>
<protein>
    <submittedName>
        <fullName evidence="9">Aromatic ring-hydroxylating dioxygenase subunit alpha</fullName>
    </submittedName>
</protein>
<evidence type="ECO:0000256" key="7">
    <source>
        <dbReference type="SAM" id="Phobius"/>
    </source>
</evidence>
<gene>
    <name evidence="9" type="ORF">H6F99_02945</name>
</gene>
<dbReference type="Proteomes" id="UP000606721">
    <property type="component" value="Unassembled WGS sequence"/>
</dbReference>
<dbReference type="InterPro" id="IPR001663">
    <property type="entry name" value="Rng_hydr_dOase-A"/>
</dbReference>
<evidence type="ECO:0000256" key="6">
    <source>
        <dbReference type="ARBA" id="ARBA00023014"/>
    </source>
</evidence>
<keyword evidence="4" id="KW-0560">Oxidoreductase</keyword>
<evidence type="ECO:0000256" key="2">
    <source>
        <dbReference type="ARBA" id="ARBA00022714"/>
    </source>
</evidence>
<dbReference type="Pfam" id="PF00355">
    <property type="entry name" value="Rieske"/>
    <property type="match status" value="1"/>
</dbReference>
<organism evidence="9 10">
    <name type="scientific">Aphanizomenon flos-aquae FACHB-1040</name>
    <dbReference type="NCBI Taxonomy" id="2692887"/>
    <lineage>
        <taxon>Bacteria</taxon>
        <taxon>Bacillati</taxon>
        <taxon>Cyanobacteriota</taxon>
        <taxon>Cyanophyceae</taxon>
        <taxon>Nostocales</taxon>
        <taxon>Aphanizomenonaceae</taxon>
        <taxon>Aphanizomenon</taxon>
    </lineage>
</organism>
<dbReference type="CDD" id="cd00680">
    <property type="entry name" value="RHO_alpha_C"/>
    <property type="match status" value="1"/>
</dbReference>
<accession>A0ABR8BQV5</accession>
<keyword evidence="10" id="KW-1185">Reference proteome</keyword>
<proteinExistence type="predicted"/>
<evidence type="ECO:0000313" key="9">
    <source>
        <dbReference type="EMBL" id="MBD2277314.1"/>
    </source>
</evidence>
<feature type="transmembrane region" description="Helical" evidence="7">
    <location>
        <begin position="282"/>
        <end position="305"/>
    </location>
</feature>
<keyword evidence="7" id="KW-1133">Transmembrane helix</keyword>
<dbReference type="PANTHER" id="PTHR43756:SF5">
    <property type="entry name" value="CHOLINE MONOOXYGENASE, CHLOROPLASTIC"/>
    <property type="match status" value="1"/>
</dbReference>
<sequence length="407" mass="47497">MEATANNHLNNVDFIKDKELLNYLNNWQPHPVERAVCLPAFMYVSDEVYRLEREKLFSRSWLFVGFTNQLEKPKSYFTVSIANISLLIVKNEEGNLRAFRNICSHRFTPLALENGKANCFVCPYHGWTYDLEGKLTGVTEFEKHEDFDMSKYGLSSFHIDTWGPFIFVNLDPNCSPLKTQLGKLPKLFDDYKISELSHVHTHDYQANINWKLYVENTVENYHVPFLHKGTNEIPQLDWVSPVKSFFQGKDNYYVEYSSFSTKEEIEPGTVIEGLPPKLMQGYFWLSFWPNFCLFCLPNLVLVFLIDPISVSQTRIRWTWLVPNTTEAKSAENVQSLVEEYDKIQLQDLSLLPKIQNELAFLRSSAGPLSPSKEPMVHRFHEFLMAYLTDSIGMQKFQNRNFDEEDLF</sequence>
<evidence type="ECO:0000313" key="10">
    <source>
        <dbReference type="Proteomes" id="UP000606721"/>
    </source>
</evidence>
<evidence type="ECO:0000259" key="8">
    <source>
        <dbReference type="PROSITE" id="PS51296"/>
    </source>
</evidence>
<dbReference type="SUPFAM" id="SSF50022">
    <property type="entry name" value="ISP domain"/>
    <property type="match status" value="1"/>
</dbReference>
<dbReference type="Gene3D" id="3.90.380.10">
    <property type="entry name" value="Naphthalene 1,2-dioxygenase Alpha Subunit, Chain A, domain 1"/>
    <property type="match status" value="1"/>
</dbReference>